<evidence type="ECO:0000256" key="6">
    <source>
        <dbReference type="ARBA" id="ARBA00023157"/>
    </source>
</evidence>
<keyword evidence="7 11" id="KW-0675">Receptor</keyword>
<dbReference type="GO" id="GO:0008188">
    <property type="term" value="F:neuropeptide receptor activity"/>
    <property type="evidence" value="ECO:0007669"/>
    <property type="project" value="InterPro"/>
</dbReference>
<dbReference type="SUPFAM" id="SSF81321">
    <property type="entry name" value="Family A G protein-coupled receptor-like"/>
    <property type="match status" value="1"/>
</dbReference>
<dbReference type="InterPro" id="IPR017452">
    <property type="entry name" value="GPCR_Rhodpsn_7TM"/>
</dbReference>
<dbReference type="AlphaFoldDB" id="A0A8S3T844"/>
<feature type="transmembrane region" description="Helical" evidence="13">
    <location>
        <begin position="128"/>
        <end position="148"/>
    </location>
</feature>
<keyword evidence="16" id="KW-1185">Reference proteome</keyword>
<comment type="function">
    <text evidence="10">Receptor for NPAF (A-18-F-amide) and NPFF (F-8-F-amide) neuropeptides, also known as morphine-modulating peptides. Can also be activated by a variety of naturally occurring or synthetic FMRF-amide like ligands. This receptor mediates its action by association with G proteins that activate a phosphatidylinositol-calcium second messenger system.</text>
</comment>
<gene>
    <name evidence="15" type="ORF">MEDL_38396</name>
</gene>
<evidence type="ECO:0000256" key="12">
    <source>
        <dbReference type="SAM" id="Coils"/>
    </source>
</evidence>
<evidence type="ECO:0000256" key="2">
    <source>
        <dbReference type="ARBA" id="ARBA00022692"/>
    </source>
</evidence>
<evidence type="ECO:0000256" key="5">
    <source>
        <dbReference type="ARBA" id="ARBA00023136"/>
    </source>
</evidence>
<keyword evidence="4 11" id="KW-0297">G-protein coupled receptor</keyword>
<feature type="coiled-coil region" evidence="12">
    <location>
        <begin position="48"/>
        <end position="75"/>
    </location>
</feature>
<keyword evidence="3 13" id="KW-1133">Transmembrane helix</keyword>
<dbReference type="OrthoDB" id="9445642at2759"/>
<name>A0A8S3T844_MYTED</name>
<evidence type="ECO:0000256" key="7">
    <source>
        <dbReference type="ARBA" id="ARBA00023170"/>
    </source>
</evidence>
<dbReference type="EMBL" id="CAJPWZ010001843">
    <property type="protein sequence ID" value="CAG2225260.1"/>
    <property type="molecule type" value="Genomic_DNA"/>
</dbReference>
<dbReference type="GO" id="GO:0005886">
    <property type="term" value="C:plasma membrane"/>
    <property type="evidence" value="ECO:0007669"/>
    <property type="project" value="TreeGrafter"/>
</dbReference>
<dbReference type="Pfam" id="PF00001">
    <property type="entry name" value="7tm_1"/>
    <property type="match status" value="1"/>
</dbReference>
<dbReference type="PROSITE" id="PS00237">
    <property type="entry name" value="G_PROTEIN_RECEP_F1_1"/>
    <property type="match status" value="1"/>
</dbReference>
<dbReference type="InterPro" id="IPR000276">
    <property type="entry name" value="GPCR_Rhodpsn"/>
</dbReference>
<protein>
    <submittedName>
        <fullName evidence="15">Rya-R</fullName>
    </submittedName>
</protein>
<keyword evidence="12" id="KW-0175">Coiled coil</keyword>
<sequence>MVNLVQQKDLKSLVSDIVQKLLNHFEEKITSKFECKIREATGKLDDKLDTLMIENEDLRERIRAKDRVIENLVEKVGDNNNRSIDALKLANYNEQYSRKHNIRMLNFPEKRGAFVNIDYMDTHSISDIIMAIFCIPFTFVANLLLNYWPFGETMCPLVSYLQVVAVFLSAYTLVAMSFDRYIVIVHPFRPRITTRKTLCVIIIIWILSLSIPIPTLIKSKVQYYSNTSGQCLETWDNNHTLMYAYSTGIMVLHFFGPLVVLIFCYSRIGYNIWKKTLHGNDENKRRLQLASAKQKLIKMMATVVVFYALCWLPFHVITLVGDHDHTIYDQKFMPSVWVFSHWLAMSNSCYNPIIYIWLSPKFRAGLQLAVQKCTRRKSKNCDSNESLEKIGQNKNVILRIENRSSKVDFCYKKGQKPCANFEKLLAGDYNKIPGSIHSDT</sequence>
<dbReference type="Gene3D" id="1.20.1070.10">
    <property type="entry name" value="Rhodopsin 7-helix transmembrane proteins"/>
    <property type="match status" value="1"/>
</dbReference>
<evidence type="ECO:0000256" key="1">
    <source>
        <dbReference type="ARBA" id="ARBA00004141"/>
    </source>
</evidence>
<evidence type="ECO:0000256" key="9">
    <source>
        <dbReference type="ARBA" id="ARBA00023224"/>
    </source>
</evidence>
<accession>A0A8S3T844</accession>
<keyword evidence="9 11" id="KW-0807">Transducer</keyword>
<keyword evidence="6" id="KW-1015">Disulfide bond</keyword>
<comment type="caution">
    <text evidence="15">The sequence shown here is derived from an EMBL/GenBank/DDBJ whole genome shotgun (WGS) entry which is preliminary data.</text>
</comment>
<evidence type="ECO:0000313" key="16">
    <source>
        <dbReference type="Proteomes" id="UP000683360"/>
    </source>
</evidence>
<evidence type="ECO:0000313" key="15">
    <source>
        <dbReference type="EMBL" id="CAG2225260.1"/>
    </source>
</evidence>
<feature type="transmembrane region" description="Helical" evidence="13">
    <location>
        <begin position="160"/>
        <end position="178"/>
    </location>
</feature>
<dbReference type="PRINTS" id="PR01570">
    <property type="entry name" value="NPFFRECEPTOR"/>
</dbReference>
<feature type="transmembrane region" description="Helical" evidence="13">
    <location>
        <begin position="296"/>
        <end position="317"/>
    </location>
</feature>
<evidence type="ECO:0000256" key="11">
    <source>
        <dbReference type="RuleBase" id="RU000688"/>
    </source>
</evidence>
<organism evidence="15 16">
    <name type="scientific">Mytilus edulis</name>
    <name type="common">Blue mussel</name>
    <dbReference type="NCBI Taxonomy" id="6550"/>
    <lineage>
        <taxon>Eukaryota</taxon>
        <taxon>Metazoa</taxon>
        <taxon>Spiralia</taxon>
        <taxon>Lophotrochozoa</taxon>
        <taxon>Mollusca</taxon>
        <taxon>Bivalvia</taxon>
        <taxon>Autobranchia</taxon>
        <taxon>Pteriomorphia</taxon>
        <taxon>Mytilida</taxon>
        <taxon>Mytiloidea</taxon>
        <taxon>Mytilidae</taxon>
        <taxon>Mytilinae</taxon>
        <taxon>Mytilus</taxon>
    </lineage>
</organism>
<comment type="similarity">
    <text evidence="11">Belongs to the G-protein coupled receptor 1 family.</text>
</comment>
<dbReference type="PANTHER" id="PTHR24238">
    <property type="entry name" value="G-PROTEIN COUPLED RECEPTOR"/>
    <property type="match status" value="1"/>
</dbReference>
<keyword evidence="8" id="KW-0325">Glycoprotein</keyword>
<evidence type="ECO:0000256" key="8">
    <source>
        <dbReference type="ARBA" id="ARBA00023180"/>
    </source>
</evidence>
<dbReference type="Proteomes" id="UP000683360">
    <property type="component" value="Unassembled WGS sequence"/>
</dbReference>
<feature type="domain" description="G-protein coupled receptors family 1 profile" evidence="14">
    <location>
        <begin position="119"/>
        <end position="355"/>
    </location>
</feature>
<evidence type="ECO:0000256" key="13">
    <source>
        <dbReference type="SAM" id="Phobius"/>
    </source>
</evidence>
<evidence type="ECO:0000256" key="4">
    <source>
        <dbReference type="ARBA" id="ARBA00023040"/>
    </source>
</evidence>
<dbReference type="PANTHER" id="PTHR24238:SF73">
    <property type="entry name" value="RYAMIDE RECEPTOR"/>
    <property type="match status" value="1"/>
</dbReference>
<keyword evidence="2 11" id="KW-0812">Transmembrane</keyword>
<comment type="subcellular location">
    <subcellularLocation>
        <location evidence="1">Membrane</location>
        <topology evidence="1">Multi-pass membrane protein</topology>
    </subcellularLocation>
</comment>
<evidence type="ECO:0000259" key="14">
    <source>
        <dbReference type="PROSITE" id="PS50262"/>
    </source>
</evidence>
<dbReference type="InterPro" id="IPR005395">
    <property type="entry name" value="NPFF_rcpt"/>
</dbReference>
<dbReference type="PROSITE" id="PS50262">
    <property type="entry name" value="G_PROTEIN_RECEP_F1_2"/>
    <property type="match status" value="1"/>
</dbReference>
<dbReference type="PRINTS" id="PR00237">
    <property type="entry name" value="GPCRRHODOPSN"/>
</dbReference>
<evidence type="ECO:0000256" key="10">
    <source>
        <dbReference type="ARBA" id="ARBA00025478"/>
    </source>
</evidence>
<keyword evidence="5 13" id="KW-0472">Membrane</keyword>
<feature type="transmembrane region" description="Helical" evidence="13">
    <location>
        <begin position="198"/>
        <end position="217"/>
    </location>
</feature>
<evidence type="ECO:0000256" key="3">
    <source>
        <dbReference type="ARBA" id="ARBA00022989"/>
    </source>
</evidence>
<feature type="transmembrane region" description="Helical" evidence="13">
    <location>
        <begin position="337"/>
        <end position="358"/>
    </location>
</feature>
<proteinExistence type="inferred from homology"/>
<feature type="transmembrane region" description="Helical" evidence="13">
    <location>
        <begin position="242"/>
        <end position="265"/>
    </location>
</feature>
<reference evidence="15" key="1">
    <citation type="submission" date="2021-03" db="EMBL/GenBank/DDBJ databases">
        <authorList>
            <person name="Bekaert M."/>
        </authorList>
    </citation>
    <scope>NUCLEOTIDE SEQUENCE</scope>
</reference>